<dbReference type="EMBL" id="JACICC010000007">
    <property type="protein sequence ID" value="MBB3810651.1"/>
    <property type="molecule type" value="Genomic_DNA"/>
</dbReference>
<name>A0A7W6EI22_9HYPH</name>
<evidence type="ECO:0000313" key="2">
    <source>
        <dbReference type="Proteomes" id="UP000537592"/>
    </source>
</evidence>
<accession>A0A7W6EI22</accession>
<keyword evidence="2" id="KW-1185">Reference proteome</keyword>
<sequence>MTGNANTPRNVILNADCIEAMRSFDRGAVDFILTDPPYVTTSATGRAAPLPMTTTAAGFARPSTRCTGF</sequence>
<reference evidence="1 2" key="1">
    <citation type="submission" date="2020-08" db="EMBL/GenBank/DDBJ databases">
        <title>Genomic Encyclopedia of Type Strains, Phase IV (KMG-IV): sequencing the most valuable type-strain genomes for metagenomic binning, comparative biology and taxonomic classification.</title>
        <authorList>
            <person name="Goeker M."/>
        </authorList>
    </citation>
    <scope>NUCLEOTIDE SEQUENCE [LARGE SCALE GENOMIC DNA]</scope>
    <source>
        <strain evidence="1 2">DSM 28760</strain>
    </source>
</reference>
<dbReference type="GO" id="GO:0003676">
    <property type="term" value="F:nucleic acid binding"/>
    <property type="evidence" value="ECO:0007669"/>
    <property type="project" value="InterPro"/>
</dbReference>
<keyword evidence="1" id="KW-0489">Methyltransferase</keyword>
<dbReference type="InterPro" id="IPR029063">
    <property type="entry name" value="SAM-dependent_MTases_sf"/>
</dbReference>
<dbReference type="PROSITE" id="PS00092">
    <property type="entry name" value="N6_MTASE"/>
    <property type="match status" value="1"/>
</dbReference>
<gene>
    <name evidence="1" type="ORF">FHS81_002753</name>
</gene>
<dbReference type="Gene3D" id="3.40.50.150">
    <property type="entry name" value="Vaccinia Virus protein VP39"/>
    <property type="match status" value="1"/>
</dbReference>
<protein>
    <submittedName>
        <fullName evidence="1">Site-specific DNA-adenine methylase</fullName>
    </submittedName>
</protein>
<evidence type="ECO:0000313" key="1">
    <source>
        <dbReference type="EMBL" id="MBB3810651.1"/>
    </source>
</evidence>
<proteinExistence type="predicted"/>
<dbReference type="InterPro" id="IPR002052">
    <property type="entry name" value="DNA_methylase_N6_adenine_CS"/>
</dbReference>
<keyword evidence="1" id="KW-0808">Transferase</keyword>
<dbReference type="GO" id="GO:0008168">
    <property type="term" value="F:methyltransferase activity"/>
    <property type="evidence" value="ECO:0007669"/>
    <property type="project" value="UniProtKB-KW"/>
</dbReference>
<dbReference type="GO" id="GO:0032259">
    <property type="term" value="P:methylation"/>
    <property type="evidence" value="ECO:0007669"/>
    <property type="project" value="UniProtKB-KW"/>
</dbReference>
<dbReference type="Proteomes" id="UP000537592">
    <property type="component" value="Unassembled WGS sequence"/>
</dbReference>
<dbReference type="RefSeq" id="WP_210281697.1">
    <property type="nucleotide sequence ID" value="NZ_JACICC010000007.1"/>
</dbReference>
<dbReference type="AlphaFoldDB" id="A0A7W6EI22"/>
<dbReference type="SUPFAM" id="SSF53335">
    <property type="entry name" value="S-adenosyl-L-methionine-dependent methyltransferases"/>
    <property type="match status" value="1"/>
</dbReference>
<comment type="caution">
    <text evidence="1">The sequence shown here is derived from an EMBL/GenBank/DDBJ whole genome shotgun (WGS) entry which is preliminary data.</text>
</comment>
<organism evidence="1 2">
    <name type="scientific">Pseudochelatococcus contaminans</name>
    <dbReference type="NCBI Taxonomy" id="1538103"/>
    <lineage>
        <taxon>Bacteria</taxon>
        <taxon>Pseudomonadati</taxon>
        <taxon>Pseudomonadota</taxon>
        <taxon>Alphaproteobacteria</taxon>
        <taxon>Hyphomicrobiales</taxon>
        <taxon>Chelatococcaceae</taxon>
        <taxon>Pseudochelatococcus</taxon>
    </lineage>
</organism>